<sequence length="325" mass="34504">MAGIVGLDLERPADDQLPTTVDIDSPLPPVRLRGRLQRQQFRSFSGVLSAAMPATTVTASGQSDLAAPGRIVVGPMFQTSWGDRMVSLSTAVMAEVPDPVRLSLLGILRVAVPDPAVPLTDLKATFAGQYGSAEPSAFLRASHTGSHMAGVPLDGDVLVLSRGGADSAFLLTVGGFHPAYPIPRGVPALHRLSVNLSPAPWIQLRCQAYFAVTSNTVQFGAQLSLVAEIADCGLRGLFGLDVLIHLEPSLSFTARMRGLPAVEVFGETLMGVAFDLLPRSGIRGERARRYTRWQDGRTHAWTTRSRHSGTGGGSSGLRFDVLEGG</sequence>
<comment type="caution">
    <text evidence="2">The sequence shown here is derived from an EMBL/GenBank/DDBJ whole genome shotgun (WGS) entry which is preliminary data.</text>
</comment>
<dbReference type="InterPro" id="IPR046538">
    <property type="entry name" value="DUF6603"/>
</dbReference>
<organism evidence="2 3">
    <name type="scientific">Streptomyces hokutonensis</name>
    <dbReference type="NCBI Taxonomy" id="1306990"/>
    <lineage>
        <taxon>Bacteria</taxon>
        <taxon>Bacillati</taxon>
        <taxon>Actinomycetota</taxon>
        <taxon>Actinomycetes</taxon>
        <taxon>Kitasatosporales</taxon>
        <taxon>Streptomycetaceae</taxon>
        <taxon>Streptomyces</taxon>
    </lineage>
</organism>
<keyword evidence="3" id="KW-1185">Reference proteome</keyword>
<name>A0ABW6ME27_9ACTN</name>
<dbReference type="Proteomes" id="UP001601303">
    <property type="component" value="Unassembled WGS sequence"/>
</dbReference>
<dbReference type="Pfam" id="PF20248">
    <property type="entry name" value="DUF6603"/>
    <property type="match status" value="1"/>
</dbReference>
<reference evidence="2 3" key="1">
    <citation type="submission" date="2024-10" db="EMBL/GenBank/DDBJ databases">
        <title>The Natural Products Discovery Center: Release of the First 8490 Sequenced Strains for Exploring Actinobacteria Biosynthetic Diversity.</title>
        <authorList>
            <person name="Kalkreuter E."/>
            <person name="Kautsar S.A."/>
            <person name="Yang D."/>
            <person name="Bader C.D."/>
            <person name="Teijaro C.N."/>
            <person name="Fluegel L."/>
            <person name="Davis C.M."/>
            <person name="Simpson J.R."/>
            <person name="Lauterbach L."/>
            <person name="Steele A.D."/>
            <person name="Gui C."/>
            <person name="Meng S."/>
            <person name="Li G."/>
            <person name="Viehrig K."/>
            <person name="Ye F."/>
            <person name="Su P."/>
            <person name="Kiefer A.F."/>
            <person name="Nichols A."/>
            <person name="Cepeda A.J."/>
            <person name="Yan W."/>
            <person name="Fan B."/>
            <person name="Jiang Y."/>
            <person name="Adhikari A."/>
            <person name="Zheng C.-J."/>
            <person name="Schuster L."/>
            <person name="Cowan T.M."/>
            <person name="Smanski M.J."/>
            <person name="Chevrette M.G."/>
            <person name="De Carvalho L.P.S."/>
            <person name="Shen B."/>
        </authorList>
    </citation>
    <scope>NUCLEOTIDE SEQUENCE [LARGE SCALE GENOMIC DNA]</scope>
    <source>
        <strain evidence="2 3">NPDC006488</strain>
    </source>
</reference>
<protein>
    <submittedName>
        <fullName evidence="2">DUF6603 domain-containing protein</fullName>
    </submittedName>
</protein>
<evidence type="ECO:0000259" key="1">
    <source>
        <dbReference type="Pfam" id="PF20248"/>
    </source>
</evidence>
<gene>
    <name evidence="2" type="ORF">ACFYNQ_38295</name>
</gene>
<feature type="domain" description="DUF6603" evidence="1">
    <location>
        <begin position="67"/>
        <end position="269"/>
    </location>
</feature>
<evidence type="ECO:0000313" key="3">
    <source>
        <dbReference type="Proteomes" id="UP001601303"/>
    </source>
</evidence>
<dbReference type="EMBL" id="JBIAHM010000016">
    <property type="protein sequence ID" value="MFE9604389.1"/>
    <property type="molecule type" value="Genomic_DNA"/>
</dbReference>
<dbReference type="RefSeq" id="WP_388113328.1">
    <property type="nucleotide sequence ID" value="NZ_JBIAHM010000016.1"/>
</dbReference>
<evidence type="ECO:0000313" key="2">
    <source>
        <dbReference type="EMBL" id="MFE9604389.1"/>
    </source>
</evidence>
<accession>A0ABW6ME27</accession>
<proteinExistence type="predicted"/>